<dbReference type="AlphaFoldDB" id="A0A1I2X328"/>
<name>A0A1I2X328_9EURY</name>
<sequence length="56" mass="5588">MPDDDPNLLFKVVATVVVVVMMVPGLIIEPGPVSEIAGIGALSAIWGLDLGGGGGE</sequence>
<dbReference type="STRING" id="553467.SAMN04488063_0118"/>
<evidence type="ECO:0000313" key="3">
    <source>
        <dbReference type="Proteomes" id="UP000198876"/>
    </source>
</evidence>
<organism evidence="2 3">
    <name type="scientific">Halopelagius inordinatus</name>
    <dbReference type="NCBI Taxonomy" id="553467"/>
    <lineage>
        <taxon>Archaea</taxon>
        <taxon>Methanobacteriati</taxon>
        <taxon>Methanobacteriota</taxon>
        <taxon>Stenosarchaea group</taxon>
        <taxon>Halobacteria</taxon>
        <taxon>Halobacteriales</taxon>
        <taxon>Haloferacaceae</taxon>
    </lineage>
</organism>
<keyword evidence="1" id="KW-1133">Transmembrane helix</keyword>
<keyword evidence="1" id="KW-0472">Membrane</keyword>
<dbReference type="EMBL" id="FOOQ01000013">
    <property type="protein sequence ID" value="SFH07928.1"/>
    <property type="molecule type" value="Genomic_DNA"/>
</dbReference>
<keyword evidence="1" id="KW-0812">Transmembrane</keyword>
<gene>
    <name evidence="2" type="ORF">SAMN04488063_0118</name>
</gene>
<protein>
    <submittedName>
        <fullName evidence="2">Uncharacterized protein</fullName>
    </submittedName>
</protein>
<proteinExistence type="predicted"/>
<keyword evidence="3" id="KW-1185">Reference proteome</keyword>
<dbReference type="RefSeq" id="WP_177213423.1">
    <property type="nucleotide sequence ID" value="NZ_FOOQ01000013.1"/>
</dbReference>
<reference evidence="3" key="1">
    <citation type="submission" date="2016-10" db="EMBL/GenBank/DDBJ databases">
        <authorList>
            <person name="Varghese N."/>
            <person name="Submissions S."/>
        </authorList>
    </citation>
    <scope>NUCLEOTIDE SEQUENCE [LARGE SCALE GENOMIC DNA]</scope>
    <source>
        <strain evidence="3">CGMCC 1.7739</strain>
    </source>
</reference>
<dbReference type="Proteomes" id="UP000198876">
    <property type="component" value="Unassembled WGS sequence"/>
</dbReference>
<evidence type="ECO:0000256" key="1">
    <source>
        <dbReference type="SAM" id="Phobius"/>
    </source>
</evidence>
<feature type="transmembrane region" description="Helical" evidence="1">
    <location>
        <begin position="6"/>
        <end position="28"/>
    </location>
</feature>
<evidence type="ECO:0000313" key="2">
    <source>
        <dbReference type="EMBL" id="SFH07928.1"/>
    </source>
</evidence>
<accession>A0A1I2X328</accession>